<keyword evidence="2" id="KW-1185">Reference proteome</keyword>
<comment type="caution">
    <text evidence="1">The sequence shown here is derived from an EMBL/GenBank/DDBJ whole genome shotgun (WGS) entry which is preliminary data.</text>
</comment>
<reference evidence="1 2" key="1">
    <citation type="submission" date="2023-04" db="EMBL/GenBank/DDBJ databases">
        <title>Genome Encyclopedia of Bacteria and Archaea VI: Functional Genomics of Type Strains.</title>
        <authorList>
            <person name="Whitman W."/>
        </authorList>
    </citation>
    <scope>NUCLEOTIDE SEQUENCE [LARGE SCALE GENOMIC DNA]</scope>
    <source>
        <strain evidence="1 2">SG_E_30_P1</strain>
    </source>
</reference>
<evidence type="ECO:0000313" key="2">
    <source>
        <dbReference type="Proteomes" id="UP001160142"/>
    </source>
</evidence>
<name>A0ABT6KPA5_9MICO</name>
<evidence type="ECO:0008006" key="3">
    <source>
        <dbReference type="Google" id="ProtNLM"/>
    </source>
</evidence>
<dbReference type="EMBL" id="JARXVQ010000001">
    <property type="protein sequence ID" value="MDH6181820.1"/>
    <property type="molecule type" value="Genomic_DNA"/>
</dbReference>
<gene>
    <name evidence="1" type="ORF">M2152_002002</name>
</gene>
<organism evidence="1 2">
    <name type="scientific">Antiquaquibacter oligotrophicus</name>
    <dbReference type="NCBI Taxonomy" id="2880260"/>
    <lineage>
        <taxon>Bacteria</taxon>
        <taxon>Bacillati</taxon>
        <taxon>Actinomycetota</taxon>
        <taxon>Actinomycetes</taxon>
        <taxon>Micrococcales</taxon>
        <taxon>Microbacteriaceae</taxon>
        <taxon>Antiquaquibacter</taxon>
    </lineage>
</organism>
<sequence>MNESTPEQPMLDGLDIAPEQGQGSKLRVAVIATLEALKSEGLLEPRHAAVSQLTLELADAVAVGVRTRKASAAAMAAAQLLQALDALPKPMAADTAQKFDELLENLRNS</sequence>
<evidence type="ECO:0000313" key="1">
    <source>
        <dbReference type="EMBL" id="MDH6181820.1"/>
    </source>
</evidence>
<proteinExistence type="predicted"/>
<protein>
    <recommendedName>
        <fullName evidence="3">Transcriptional regulator</fullName>
    </recommendedName>
</protein>
<dbReference type="Proteomes" id="UP001160142">
    <property type="component" value="Unassembled WGS sequence"/>
</dbReference>
<dbReference type="RefSeq" id="WP_322134121.1">
    <property type="nucleotide sequence ID" value="NZ_CP085036.1"/>
</dbReference>
<accession>A0ABT6KPA5</accession>